<feature type="compositionally biased region" description="Basic and acidic residues" evidence="1">
    <location>
        <begin position="1"/>
        <end position="11"/>
    </location>
</feature>
<dbReference type="EMBL" id="JANPWB010000013">
    <property type="protein sequence ID" value="KAJ1108621.1"/>
    <property type="molecule type" value="Genomic_DNA"/>
</dbReference>
<keyword evidence="3" id="KW-1185">Reference proteome</keyword>
<evidence type="ECO:0000313" key="3">
    <source>
        <dbReference type="Proteomes" id="UP001066276"/>
    </source>
</evidence>
<evidence type="ECO:0000256" key="1">
    <source>
        <dbReference type="SAM" id="MobiDB-lite"/>
    </source>
</evidence>
<sequence length="74" mass="8427">MRPRGGKDRAALRGVHMQQGPGRRDRGCEPDVRKERAVSAERRPRVSGREKESFIHQRREKGHKGRARAAQKSG</sequence>
<feature type="compositionally biased region" description="Basic and acidic residues" evidence="1">
    <location>
        <begin position="22"/>
        <end position="57"/>
    </location>
</feature>
<gene>
    <name evidence="2" type="ORF">NDU88_005997</name>
</gene>
<evidence type="ECO:0000313" key="2">
    <source>
        <dbReference type="EMBL" id="KAJ1108621.1"/>
    </source>
</evidence>
<dbReference type="AlphaFoldDB" id="A0AAV7MY12"/>
<feature type="compositionally biased region" description="Basic residues" evidence="1">
    <location>
        <begin position="58"/>
        <end position="74"/>
    </location>
</feature>
<accession>A0AAV7MY12</accession>
<organism evidence="2 3">
    <name type="scientific">Pleurodeles waltl</name>
    <name type="common">Iberian ribbed newt</name>
    <dbReference type="NCBI Taxonomy" id="8319"/>
    <lineage>
        <taxon>Eukaryota</taxon>
        <taxon>Metazoa</taxon>
        <taxon>Chordata</taxon>
        <taxon>Craniata</taxon>
        <taxon>Vertebrata</taxon>
        <taxon>Euteleostomi</taxon>
        <taxon>Amphibia</taxon>
        <taxon>Batrachia</taxon>
        <taxon>Caudata</taxon>
        <taxon>Salamandroidea</taxon>
        <taxon>Salamandridae</taxon>
        <taxon>Pleurodelinae</taxon>
        <taxon>Pleurodeles</taxon>
    </lineage>
</organism>
<feature type="region of interest" description="Disordered" evidence="1">
    <location>
        <begin position="1"/>
        <end position="74"/>
    </location>
</feature>
<protein>
    <submittedName>
        <fullName evidence="2">Uncharacterized protein</fullName>
    </submittedName>
</protein>
<proteinExistence type="predicted"/>
<name>A0AAV7MY12_PLEWA</name>
<comment type="caution">
    <text evidence="2">The sequence shown here is derived from an EMBL/GenBank/DDBJ whole genome shotgun (WGS) entry which is preliminary data.</text>
</comment>
<reference evidence="2" key="1">
    <citation type="journal article" date="2022" name="bioRxiv">
        <title>Sequencing and chromosome-scale assembly of the giantPleurodeles waltlgenome.</title>
        <authorList>
            <person name="Brown T."/>
            <person name="Elewa A."/>
            <person name="Iarovenko S."/>
            <person name="Subramanian E."/>
            <person name="Araus A.J."/>
            <person name="Petzold A."/>
            <person name="Susuki M."/>
            <person name="Suzuki K.-i.T."/>
            <person name="Hayashi T."/>
            <person name="Toyoda A."/>
            <person name="Oliveira C."/>
            <person name="Osipova E."/>
            <person name="Leigh N.D."/>
            <person name="Simon A."/>
            <person name="Yun M.H."/>
        </authorList>
    </citation>
    <scope>NUCLEOTIDE SEQUENCE</scope>
    <source>
        <strain evidence="2">20211129_DDA</strain>
        <tissue evidence="2">Liver</tissue>
    </source>
</reference>
<dbReference type="Proteomes" id="UP001066276">
    <property type="component" value="Chromosome 9"/>
</dbReference>